<feature type="compositionally biased region" description="Low complexity" evidence="1">
    <location>
        <begin position="206"/>
        <end position="223"/>
    </location>
</feature>
<name>A0ABQ8IHL8_9ROSI</name>
<dbReference type="EMBL" id="JAFEMO010000002">
    <property type="protein sequence ID" value="KAH7575924.1"/>
    <property type="molecule type" value="Genomic_DNA"/>
</dbReference>
<evidence type="ECO:0000256" key="1">
    <source>
        <dbReference type="SAM" id="MobiDB-lite"/>
    </source>
</evidence>
<reference evidence="2 3" key="1">
    <citation type="submission" date="2021-02" db="EMBL/GenBank/DDBJ databases">
        <title>Plant Genome Project.</title>
        <authorList>
            <person name="Zhang R.-G."/>
        </authorList>
    </citation>
    <scope>NUCLEOTIDE SEQUENCE [LARGE SCALE GENOMIC DNA]</scope>
    <source>
        <tissue evidence="2">Leaves</tissue>
    </source>
</reference>
<proteinExistence type="predicted"/>
<accession>A0ABQ8IHL8</accession>
<evidence type="ECO:0000313" key="3">
    <source>
        <dbReference type="Proteomes" id="UP000827721"/>
    </source>
</evidence>
<organism evidence="2 3">
    <name type="scientific">Xanthoceras sorbifolium</name>
    <dbReference type="NCBI Taxonomy" id="99658"/>
    <lineage>
        <taxon>Eukaryota</taxon>
        <taxon>Viridiplantae</taxon>
        <taxon>Streptophyta</taxon>
        <taxon>Embryophyta</taxon>
        <taxon>Tracheophyta</taxon>
        <taxon>Spermatophyta</taxon>
        <taxon>Magnoliopsida</taxon>
        <taxon>eudicotyledons</taxon>
        <taxon>Gunneridae</taxon>
        <taxon>Pentapetalae</taxon>
        <taxon>rosids</taxon>
        <taxon>malvids</taxon>
        <taxon>Sapindales</taxon>
        <taxon>Sapindaceae</taxon>
        <taxon>Xanthoceroideae</taxon>
        <taxon>Xanthoceras</taxon>
    </lineage>
</organism>
<feature type="region of interest" description="Disordered" evidence="1">
    <location>
        <begin position="1"/>
        <end position="51"/>
    </location>
</feature>
<dbReference type="Proteomes" id="UP000827721">
    <property type="component" value="Unassembled WGS sequence"/>
</dbReference>
<protein>
    <submittedName>
        <fullName evidence="2">Uncharacterized protein</fullName>
    </submittedName>
</protein>
<sequence>MRRVGRPRTRLEANLNVNFEHGRGSEQGIDMEAESHPYPPRPQPRTPDPRDETIDRITQLLTTIVQHQTHVSEITIERTRRVEATSFDGLEIQIVHMLGHMTGGYQYNSRIPWKFEEGLRYEIKTYVSATEHTEYGKLVESALKVERNINEAHRFNQQRQERSNQNWLVGGSNSKLLRAENYSRPTTSFQQKYVPDSSQALVKQPVGGSQQSGSVGRVRYPPC</sequence>
<keyword evidence="3" id="KW-1185">Reference proteome</keyword>
<evidence type="ECO:0000313" key="2">
    <source>
        <dbReference type="EMBL" id="KAH7575924.1"/>
    </source>
</evidence>
<feature type="region of interest" description="Disordered" evidence="1">
    <location>
        <begin position="200"/>
        <end position="223"/>
    </location>
</feature>
<comment type="caution">
    <text evidence="2">The sequence shown here is derived from an EMBL/GenBank/DDBJ whole genome shotgun (WGS) entry which is preliminary data.</text>
</comment>
<feature type="compositionally biased region" description="Pro residues" evidence="1">
    <location>
        <begin position="37"/>
        <end position="46"/>
    </location>
</feature>
<gene>
    <name evidence="2" type="ORF">JRO89_XS02G0254400</name>
</gene>